<dbReference type="EMBL" id="JAJGNA010000036">
    <property type="protein sequence ID" value="MCC4310373.1"/>
    <property type="molecule type" value="Genomic_DNA"/>
</dbReference>
<dbReference type="InterPro" id="IPR036291">
    <property type="entry name" value="NAD(P)-bd_dom_sf"/>
</dbReference>
<accession>A0A9Q3URC0</accession>
<sequence length="330" mass="34760">MTFQALITEKTDDGYVSRLGERELGDLPDGEVRVRVQWSSLNYKDALSASGNKGVTRSYPHTPGIDAVGVVEEAGDGPFSPGDAVICTGYDLGMNTPGGYGDYIRVPAEWLAPLPAGLSPRDAMVLGTAGLTAALCVEALLDTGLQPEQGEVLVTGATGGVGSTAVSILSRLGFQVVAVTGKQDAHDWLRDLGATDILDRAALTEGLDKPLLKPRWAGVVDCVGGDTLVSALKGLQYGCSAACCGLAGSPKLENATVFPFILRGVNLLGVDSVELPCEVKQQMWQLLAADWRPDLARLEAAEVDRSQLPEWFGRILQGGVRGRVVVKVAD</sequence>
<dbReference type="SUPFAM" id="SSF51735">
    <property type="entry name" value="NAD(P)-binding Rossmann-fold domains"/>
    <property type="match status" value="1"/>
</dbReference>
<gene>
    <name evidence="2" type="ORF">LL252_17540</name>
</gene>
<dbReference type="InterPro" id="IPR013149">
    <property type="entry name" value="ADH-like_C"/>
</dbReference>
<dbReference type="PANTHER" id="PTHR43677:SF1">
    <property type="entry name" value="ACRYLYL-COA REDUCTASE ACUI-RELATED"/>
    <property type="match status" value="1"/>
</dbReference>
<organism evidence="2 3">
    <name type="scientific">Alloalcanivorax marinus</name>
    <dbReference type="NCBI Taxonomy" id="1177169"/>
    <lineage>
        <taxon>Bacteria</taxon>
        <taxon>Pseudomonadati</taxon>
        <taxon>Pseudomonadota</taxon>
        <taxon>Gammaproteobacteria</taxon>
        <taxon>Oceanospirillales</taxon>
        <taxon>Alcanivoracaceae</taxon>
        <taxon>Alloalcanivorax</taxon>
    </lineage>
</organism>
<name>A0A9Q3URC0_9GAMM</name>
<evidence type="ECO:0000313" key="3">
    <source>
        <dbReference type="Proteomes" id="UP001108027"/>
    </source>
</evidence>
<dbReference type="SMART" id="SM00829">
    <property type="entry name" value="PKS_ER"/>
    <property type="match status" value="1"/>
</dbReference>
<dbReference type="CDD" id="cd05280">
    <property type="entry name" value="MDR_yhdh_yhfp"/>
    <property type="match status" value="1"/>
</dbReference>
<proteinExistence type="predicted"/>
<dbReference type="NCBIfam" id="TIGR02823">
    <property type="entry name" value="oxido_YhdH"/>
    <property type="match status" value="1"/>
</dbReference>
<evidence type="ECO:0000313" key="2">
    <source>
        <dbReference type="EMBL" id="MCC4310373.1"/>
    </source>
</evidence>
<keyword evidence="3" id="KW-1185">Reference proteome</keyword>
<dbReference type="Gene3D" id="3.90.180.10">
    <property type="entry name" value="Medium-chain alcohol dehydrogenases, catalytic domain"/>
    <property type="match status" value="1"/>
</dbReference>
<dbReference type="Pfam" id="PF00107">
    <property type="entry name" value="ADH_zinc_N"/>
    <property type="match status" value="1"/>
</dbReference>
<feature type="domain" description="Enoyl reductase (ER)" evidence="1">
    <location>
        <begin position="14"/>
        <end position="326"/>
    </location>
</feature>
<protein>
    <submittedName>
        <fullName evidence="2">YhdH/YhfP family quinone oxidoreductase</fullName>
    </submittedName>
</protein>
<dbReference type="GO" id="GO:0043957">
    <property type="term" value="F:acryloyl-CoA reductase (NADPH) activity"/>
    <property type="evidence" value="ECO:0007669"/>
    <property type="project" value="TreeGrafter"/>
</dbReference>
<dbReference type="InterPro" id="IPR051397">
    <property type="entry name" value="Zn-ADH-like_protein"/>
</dbReference>
<dbReference type="InterPro" id="IPR011032">
    <property type="entry name" value="GroES-like_sf"/>
</dbReference>
<dbReference type="Gene3D" id="3.40.50.720">
    <property type="entry name" value="NAD(P)-binding Rossmann-like Domain"/>
    <property type="match status" value="1"/>
</dbReference>
<dbReference type="InterPro" id="IPR020843">
    <property type="entry name" value="ER"/>
</dbReference>
<dbReference type="InterPro" id="IPR014188">
    <property type="entry name" value="Acrylyl-CoA_reductase_AcuI"/>
</dbReference>
<evidence type="ECO:0000259" key="1">
    <source>
        <dbReference type="SMART" id="SM00829"/>
    </source>
</evidence>
<dbReference type="PANTHER" id="PTHR43677">
    <property type="entry name" value="SHORT-CHAIN DEHYDROGENASE/REDUCTASE"/>
    <property type="match status" value="1"/>
</dbReference>
<comment type="caution">
    <text evidence="2">The sequence shown here is derived from an EMBL/GenBank/DDBJ whole genome shotgun (WGS) entry which is preliminary data.</text>
</comment>
<dbReference type="SUPFAM" id="SSF50129">
    <property type="entry name" value="GroES-like"/>
    <property type="match status" value="1"/>
</dbReference>
<dbReference type="Proteomes" id="UP001108027">
    <property type="component" value="Unassembled WGS sequence"/>
</dbReference>
<dbReference type="InterPro" id="IPR013154">
    <property type="entry name" value="ADH-like_N"/>
</dbReference>
<dbReference type="RefSeq" id="WP_228235018.1">
    <property type="nucleotide sequence ID" value="NZ_JAJGNA010000036.1"/>
</dbReference>
<dbReference type="Pfam" id="PF08240">
    <property type="entry name" value="ADH_N"/>
    <property type="match status" value="1"/>
</dbReference>
<reference evidence="2" key="1">
    <citation type="submission" date="2021-10" db="EMBL/GenBank/DDBJ databases">
        <title>The diversity and Nitrogen Metabolism of Culturable Nitrate-Utilizing Bacteria Within the Oxygen Minimum Zone of the Changjiang (Yangtze River)Estuary.</title>
        <authorList>
            <person name="Zhang D."/>
            <person name="Zheng J."/>
            <person name="Liu S."/>
            <person name="He W."/>
        </authorList>
    </citation>
    <scope>NUCLEOTIDE SEQUENCE</scope>
    <source>
        <strain evidence="2">FXH-223</strain>
    </source>
</reference>
<dbReference type="AlphaFoldDB" id="A0A9Q3URC0"/>